<evidence type="ECO:0000256" key="1">
    <source>
        <dbReference type="ARBA" id="ARBA00012528"/>
    </source>
</evidence>
<dbReference type="GO" id="GO:0052621">
    <property type="term" value="F:diguanylate cyclase activity"/>
    <property type="evidence" value="ECO:0007669"/>
    <property type="project" value="UniProtKB-EC"/>
</dbReference>
<evidence type="ECO:0000259" key="4">
    <source>
        <dbReference type="PROSITE" id="PS50110"/>
    </source>
</evidence>
<dbReference type="PROSITE" id="PS50887">
    <property type="entry name" value="GGDEF"/>
    <property type="match status" value="1"/>
</dbReference>
<dbReference type="Pfam" id="PF00990">
    <property type="entry name" value="GGDEF"/>
    <property type="match status" value="1"/>
</dbReference>
<proteinExistence type="predicted"/>
<evidence type="ECO:0000313" key="6">
    <source>
        <dbReference type="EMBL" id="MFM2486837.1"/>
    </source>
</evidence>
<dbReference type="InterPro" id="IPR001789">
    <property type="entry name" value="Sig_transdc_resp-reg_receiver"/>
</dbReference>
<dbReference type="Proteomes" id="UP001629953">
    <property type="component" value="Unassembled WGS sequence"/>
</dbReference>
<sequence>MQIDTRVEPVQRVLIVDDEVINLKVLSNLLRDEVKVVLAKSGEQAIHRVKECPPDLIILDVKMPGMDGFETLLALRQIAAVAQVPIIFITGMSDDHYEEKGLLLGAADYIFKPFHPGIVKARVHTHLQLARQRNLLEQLANRDSLTSLANRRYYKKFLQQAWLNASQAQEPISLAILDIDNFKQYNDHHGHDEGDKLLQNVSALLESHFCQSRQLISRFGGEEFVALMPGLSQLQARDFIGEAVAIVASDSDVTISAGGASCVPSDTYTSSDLFSQADKALYLAKDNGKNCVVWSSEYFA</sequence>
<dbReference type="InterPro" id="IPR043128">
    <property type="entry name" value="Rev_trsase/Diguanyl_cyclase"/>
</dbReference>
<keyword evidence="3" id="KW-0597">Phosphoprotein</keyword>
<dbReference type="SMART" id="SM00448">
    <property type="entry name" value="REC"/>
    <property type="match status" value="1"/>
</dbReference>
<keyword evidence="7" id="KW-1185">Reference proteome</keyword>
<evidence type="ECO:0000256" key="3">
    <source>
        <dbReference type="PROSITE-ProRule" id="PRU00169"/>
    </source>
</evidence>
<dbReference type="InterPro" id="IPR050469">
    <property type="entry name" value="Diguanylate_Cyclase"/>
</dbReference>
<gene>
    <name evidence="6" type="ORF">ABUE30_17535</name>
</gene>
<keyword evidence="6" id="KW-0548">Nucleotidyltransferase</keyword>
<dbReference type="PROSITE" id="PS50110">
    <property type="entry name" value="RESPONSE_REGULATORY"/>
    <property type="match status" value="1"/>
</dbReference>
<dbReference type="PANTHER" id="PTHR45138">
    <property type="entry name" value="REGULATORY COMPONENTS OF SENSORY TRANSDUCTION SYSTEM"/>
    <property type="match status" value="1"/>
</dbReference>
<dbReference type="EMBL" id="JBEQCT010000012">
    <property type="protein sequence ID" value="MFM2486837.1"/>
    <property type="molecule type" value="Genomic_DNA"/>
</dbReference>
<dbReference type="InterPro" id="IPR029787">
    <property type="entry name" value="Nucleotide_cyclase"/>
</dbReference>
<evidence type="ECO:0000313" key="7">
    <source>
        <dbReference type="Proteomes" id="UP001629953"/>
    </source>
</evidence>
<dbReference type="SUPFAM" id="SSF52172">
    <property type="entry name" value="CheY-like"/>
    <property type="match status" value="1"/>
</dbReference>
<dbReference type="EC" id="2.7.7.65" evidence="1"/>
<dbReference type="PANTHER" id="PTHR45138:SF9">
    <property type="entry name" value="DIGUANYLATE CYCLASE DGCM-RELATED"/>
    <property type="match status" value="1"/>
</dbReference>
<dbReference type="RefSeq" id="WP_408625137.1">
    <property type="nucleotide sequence ID" value="NZ_JBEQCT010000012.1"/>
</dbReference>
<organism evidence="6 7">
    <name type="scientific">Celerinatantimonas yamalensis</name>
    <dbReference type="NCBI Taxonomy" id="559956"/>
    <lineage>
        <taxon>Bacteria</taxon>
        <taxon>Pseudomonadati</taxon>
        <taxon>Pseudomonadota</taxon>
        <taxon>Gammaproteobacteria</taxon>
        <taxon>Celerinatantimonadaceae</taxon>
        <taxon>Celerinatantimonas</taxon>
    </lineage>
</organism>
<name>A0ABW9GB91_9GAMM</name>
<dbReference type="SMART" id="SM00267">
    <property type="entry name" value="GGDEF"/>
    <property type="match status" value="1"/>
</dbReference>
<dbReference type="InterPro" id="IPR000160">
    <property type="entry name" value="GGDEF_dom"/>
</dbReference>
<keyword evidence="6" id="KW-0808">Transferase</keyword>
<dbReference type="NCBIfam" id="TIGR00254">
    <property type="entry name" value="GGDEF"/>
    <property type="match status" value="1"/>
</dbReference>
<feature type="domain" description="GGDEF" evidence="5">
    <location>
        <begin position="170"/>
        <end position="297"/>
    </location>
</feature>
<feature type="modified residue" description="4-aspartylphosphate" evidence="3">
    <location>
        <position position="60"/>
    </location>
</feature>
<dbReference type="CDD" id="cd01949">
    <property type="entry name" value="GGDEF"/>
    <property type="match status" value="1"/>
</dbReference>
<evidence type="ECO:0000256" key="2">
    <source>
        <dbReference type="ARBA" id="ARBA00034247"/>
    </source>
</evidence>
<dbReference type="Gene3D" id="3.40.50.2300">
    <property type="match status" value="1"/>
</dbReference>
<dbReference type="SUPFAM" id="SSF55073">
    <property type="entry name" value="Nucleotide cyclase"/>
    <property type="match status" value="1"/>
</dbReference>
<accession>A0ABW9GB91</accession>
<reference evidence="6 7" key="1">
    <citation type="journal article" date="2013" name="Int. J. Syst. Evol. Microbiol.">
        <title>Celerinatantimonas yamalensis sp. nov., a cold-adapted diazotrophic bacterium from a cold permafrost brine.</title>
        <authorList>
            <person name="Shcherbakova V."/>
            <person name="Chuvilskaya N."/>
            <person name="Rivkina E."/>
            <person name="Demidov N."/>
            <person name="Uchaeva V."/>
            <person name="Suetin S."/>
            <person name="Suzina N."/>
            <person name="Gilichinsky D."/>
        </authorList>
    </citation>
    <scope>NUCLEOTIDE SEQUENCE [LARGE SCALE GENOMIC DNA]</scope>
    <source>
        <strain evidence="6 7">C7</strain>
    </source>
</reference>
<feature type="domain" description="Response regulatory" evidence="4">
    <location>
        <begin position="12"/>
        <end position="127"/>
    </location>
</feature>
<comment type="catalytic activity">
    <reaction evidence="2">
        <text>2 GTP = 3',3'-c-di-GMP + 2 diphosphate</text>
        <dbReference type="Rhea" id="RHEA:24898"/>
        <dbReference type="ChEBI" id="CHEBI:33019"/>
        <dbReference type="ChEBI" id="CHEBI:37565"/>
        <dbReference type="ChEBI" id="CHEBI:58805"/>
        <dbReference type="EC" id="2.7.7.65"/>
    </reaction>
</comment>
<evidence type="ECO:0000259" key="5">
    <source>
        <dbReference type="PROSITE" id="PS50887"/>
    </source>
</evidence>
<dbReference type="InterPro" id="IPR011006">
    <property type="entry name" value="CheY-like_superfamily"/>
</dbReference>
<protein>
    <recommendedName>
        <fullName evidence="1">diguanylate cyclase</fullName>
        <ecNumber evidence="1">2.7.7.65</ecNumber>
    </recommendedName>
</protein>
<comment type="caution">
    <text evidence="6">The sequence shown here is derived from an EMBL/GenBank/DDBJ whole genome shotgun (WGS) entry which is preliminary data.</text>
</comment>
<dbReference type="Gene3D" id="3.30.70.270">
    <property type="match status" value="1"/>
</dbReference>
<dbReference type="Pfam" id="PF00072">
    <property type="entry name" value="Response_reg"/>
    <property type="match status" value="1"/>
</dbReference>